<dbReference type="PIRSF" id="PIRSF005956">
    <property type="entry name" value="BtpA"/>
    <property type="match status" value="1"/>
</dbReference>
<evidence type="ECO:0000313" key="2">
    <source>
        <dbReference type="EMBL" id="MBC8535771.1"/>
    </source>
</evidence>
<dbReference type="PANTHER" id="PTHR21381">
    <property type="entry name" value="ZGC:162297"/>
    <property type="match status" value="1"/>
</dbReference>
<gene>
    <name evidence="2" type="ORF">H8695_03580</name>
</gene>
<dbReference type="NCBIfam" id="TIGR00259">
    <property type="entry name" value="thylakoid_BtpA"/>
    <property type="match status" value="1"/>
</dbReference>
<evidence type="ECO:0000313" key="3">
    <source>
        <dbReference type="Proteomes" id="UP000620366"/>
    </source>
</evidence>
<dbReference type="InterPro" id="IPR005137">
    <property type="entry name" value="BtpA"/>
</dbReference>
<proteinExistence type="inferred from homology"/>
<dbReference type="Pfam" id="PF03437">
    <property type="entry name" value="BtpA"/>
    <property type="match status" value="1"/>
</dbReference>
<evidence type="ECO:0000256" key="1">
    <source>
        <dbReference type="ARBA" id="ARBA00006007"/>
    </source>
</evidence>
<dbReference type="EMBL" id="JACRSP010000002">
    <property type="protein sequence ID" value="MBC8535771.1"/>
    <property type="molecule type" value="Genomic_DNA"/>
</dbReference>
<dbReference type="SUPFAM" id="SSF51366">
    <property type="entry name" value="Ribulose-phoshate binding barrel"/>
    <property type="match status" value="1"/>
</dbReference>
<dbReference type="PANTHER" id="PTHR21381:SF3">
    <property type="entry name" value="SGC REGION PROTEIN SGCQ-RELATED"/>
    <property type="match status" value="1"/>
</dbReference>
<keyword evidence="3" id="KW-1185">Reference proteome</keyword>
<accession>A0A926DCP5</accession>
<dbReference type="InterPro" id="IPR011060">
    <property type="entry name" value="RibuloseP-bd_barrel"/>
</dbReference>
<reference evidence="2" key="1">
    <citation type="submission" date="2020-08" db="EMBL/GenBank/DDBJ databases">
        <title>Genome public.</title>
        <authorList>
            <person name="Liu C."/>
            <person name="Sun Q."/>
        </authorList>
    </citation>
    <scope>NUCLEOTIDE SEQUENCE</scope>
    <source>
        <strain evidence="2">BX7</strain>
    </source>
</reference>
<name>A0A926DCP5_9FIRM</name>
<dbReference type="Proteomes" id="UP000620366">
    <property type="component" value="Unassembled WGS sequence"/>
</dbReference>
<dbReference type="AlphaFoldDB" id="A0A926DCP5"/>
<sequence length="272" mass="30245">MKTWLKDLFHVEKPIIALLHIREIPGDFNYDDSTMSMEKVIEIARQELHALQDGGVDGILFSNEYSFPYQGHTDYVTSQCMARLIGELMSEIKIPYGVNVISDNRAVIDLAKATDASFVRGTFTGAFVGEGGFSDHDVAATYRRKKELGIKNLPIMMNCNPESAVWLNDRDIYDVVKSMIFNCDPEGLCVSGQHAGFAANNDLLKAVKSVAGEVPVFANTGCNKDNIVEKMQIADAACVGTAFKKDGKFYNTVDGKRVKEFMDTLKEYRKTL</sequence>
<organism evidence="2 3">
    <name type="scientific">Feifania hominis</name>
    <dbReference type="NCBI Taxonomy" id="2763660"/>
    <lineage>
        <taxon>Bacteria</taxon>
        <taxon>Bacillati</taxon>
        <taxon>Bacillota</taxon>
        <taxon>Clostridia</taxon>
        <taxon>Eubacteriales</taxon>
        <taxon>Feifaniaceae</taxon>
        <taxon>Feifania</taxon>
    </lineage>
</organism>
<comment type="caution">
    <text evidence="2">The sequence shown here is derived from an EMBL/GenBank/DDBJ whole genome shotgun (WGS) entry which is preliminary data.</text>
</comment>
<protein>
    <submittedName>
        <fullName evidence="2">BtpA/SgcQ family protein</fullName>
    </submittedName>
</protein>
<comment type="similarity">
    <text evidence="1">Belongs to the BtpA family.</text>
</comment>
<dbReference type="RefSeq" id="WP_249299515.1">
    <property type="nucleotide sequence ID" value="NZ_JACRSP010000002.1"/>
</dbReference>